<reference evidence="2 3" key="1">
    <citation type="submission" date="2024-09" db="EMBL/GenBank/DDBJ databases">
        <title>Floridaenema gen nov. (Aerosakkonemataceae, Aerosakkonematales ord. nov., Cyanobacteria) from benthic tropical and subtropical fresh waters, with the description of four new species.</title>
        <authorList>
            <person name="Moretto J.A."/>
            <person name="Berthold D.E."/>
            <person name="Lefler F.W."/>
            <person name="Huang I.-S."/>
            <person name="Laughinghouse H. IV."/>
        </authorList>
    </citation>
    <scope>NUCLEOTIDE SEQUENCE [LARGE SCALE GENOMIC DNA]</scope>
    <source>
        <strain evidence="2 3">BLCC-F167</strain>
    </source>
</reference>
<organism evidence="2 3">
    <name type="scientific">Floridaenema evergladense BLCC-F167</name>
    <dbReference type="NCBI Taxonomy" id="3153639"/>
    <lineage>
        <taxon>Bacteria</taxon>
        <taxon>Bacillati</taxon>
        <taxon>Cyanobacteriota</taxon>
        <taxon>Cyanophyceae</taxon>
        <taxon>Oscillatoriophycideae</taxon>
        <taxon>Aerosakkonematales</taxon>
        <taxon>Aerosakkonemataceae</taxon>
        <taxon>Floridanema</taxon>
        <taxon>Floridanema evergladense</taxon>
    </lineage>
</organism>
<evidence type="ECO:0000313" key="2">
    <source>
        <dbReference type="EMBL" id="MFB2836348.1"/>
    </source>
</evidence>
<evidence type="ECO:0000256" key="1">
    <source>
        <dbReference type="SAM" id="MobiDB-lite"/>
    </source>
</evidence>
<feature type="region of interest" description="Disordered" evidence="1">
    <location>
        <begin position="1"/>
        <end position="41"/>
    </location>
</feature>
<dbReference type="RefSeq" id="WP_413278734.1">
    <property type="nucleotide sequence ID" value="NZ_JBHFNT010000148.1"/>
</dbReference>
<accession>A0ABV4WMM5</accession>
<feature type="compositionally biased region" description="Basic and acidic residues" evidence="1">
    <location>
        <begin position="13"/>
        <end position="26"/>
    </location>
</feature>
<name>A0ABV4WMM5_9CYAN</name>
<comment type="caution">
    <text evidence="2">The sequence shown here is derived from an EMBL/GenBank/DDBJ whole genome shotgun (WGS) entry which is preliminary data.</text>
</comment>
<dbReference type="Proteomes" id="UP001576780">
    <property type="component" value="Unassembled WGS sequence"/>
</dbReference>
<evidence type="ECO:0000313" key="3">
    <source>
        <dbReference type="Proteomes" id="UP001576780"/>
    </source>
</evidence>
<keyword evidence="3" id="KW-1185">Reference proteome</keyword>
<protein>
    <submittedName>
        <fullName evidence="2">Uncharacterized protein</fullName>
    </submittedName>
</protein>
<proteinExistence type="predicted"/>
<dbReference type="EMBL" id="JBHFNT010000148">
    <property type="protein sequence ID" value="MFB2836348.1"/>
    <property type="molecule type" value="Genomic_DNA"/>
</dbReference>
<gene>
    <name evidence="2" type="ORF">ACE1CA_17590</name>
</gene>
<sequence>MAQQQKVGTPNDAKADEWDKDLHPNREAGQNHGMAGQHPPVTSALNAFEIKALHSRMPDFSSEELKQIIVLEPGTRLQQGAKYIDLNDPQWEEFTAMANMEAGTDNYYVPKTEVAYPLWNKLIGVENPERLDKANES</sequence>